<dbReference type="PANTHER" id="PTHR33153:SF3">
    <property type="entry name" value="TRAFFICKING PROTEIN PARTICLE COMPLEX SUBUNIT 11 DOMAIN-CONTAINING PROTEIN"/>
    <property type="match status" value="1"/>
</dbReference>
<protein>
    <recommendedName>
        <fullName evidence="2">DUF7869 domain-containing protein</fullName>
    </recommendedName>
</protein>
<proteinExistence type="predicted"/>
<dbReference type="Pfam" id="PF25273">
    <property type="entry name" value="DUF7869"/>
    <property type="match status" value="1"/>
</dbReference>
<evidence type="ECO:0000256" key="1">
    <source>
        <dbReference type="SAM" id="MobiDB-lite"/>
    </source>
</evidence>
<evidence type="ECO:0000313" key="3">
    <source>
        <dbReference type="EMBL" id="CAK9003767.1"/>
    </source>
</evidence>
<dbReference type="InterPro" id="IPR057191">
    <property type="entry name" value="DUF7869"/>
</dbReference>
<feature type="region of interest" description="Disordered" evidence="1">
    <location>
        <begin position="1"/>
        <end position="45"/>
    </location>
</feature>
<gene>
    <name evidence="3" type="ORF">CCMP2556_LOCUS7408</name>
</gene>
<evidence type="ECO:0000313" key="4">
    <source>
        <dbReference type="Proteomes" id="UP001642484"/>
    </source>
</evidence>
<name>A0ABP0IMD2_9DINO</name>
<feature type="domain" description="DUF7869" evidence="2">
    <location>
        <begin position="402"/>
        <end position="531"/>
    </location>
</feature>
<dbReference type="EMBL" id="CAXAMN010003291">
    <property type="protein sequence ID" value="CAK9003767.1"/>
    <property type="molecule type" value="Genomic_DNA"/>
</dbReference>
<reference evidence="3 4" key="1">
    <citation type="submission" date="2024-02" db="EMBL/GenBank/DDBJ databases">
        <authorList>
            <person name="Chen Y."/>
            <person name="Shah S."/>
            <person name="Dougan E. K."/>
            <person name="Thang M."/>
            <person name="Chan C."/>
        </authorList>
    </citation>
    <scope>NUCLEOTIDE SEQUENCE [LARGE SCALE GENOMIC DNA]</scope>
</reference>
<dbReference type="Proteomes" id="UP001642484">
    <property type="component" value="Unassembled WGS sequence"/>
</dbReference>
<comment type="caution">
    <text evidence="3">The sequence shown here is derived from an EMBL/GenBank/DDBJ whole genome shotgun (WGS) entry which is preliminary data.</text>
</comment>
<accession>A0ABP0IMD2</accession>
<dbReference type="PANTHER" id="PTHR33153">
    <property type="entry name" value="MYND-TYPE DOMAIN-CONTAINING PROTEIN"/>
    <property type="match status" value="1"/>
</dbReference>
<keyword evidence="4" id="KW-1185">Reference proteome</keyword>
<feature type="compositionally biased region" description="Low complexity" evidence="1">
    <location>
        <begin position="1"/>
        <end position="20"/>
    </location>
</feature>
<evidence type="ECO:0000259" key="2">
    <source>
        <dbReference type="Pfam" id="PF25273"/>
    </source>
</evidence>
<organism evidence="3 4">
    <name type="scientific">Durusdinium trenchii</name>
    <dbReference type="NCBI Taxonomy" id="1381693"/>
    <lineage>
        <taxon>Eukaryota</taxon>
        <taxon>Sar</taxon>
        <taxon>Alveolata</taxon>
        <taxon>Dinophyceae</taxon>
        <taxon>Suessiales</taxon>
        <taxon>Symbiodiniaceae</taxon>
        <taxon>Durusdinium</taxon>
    </lineage>
</organism>
<sequence length="570" mass="64654">MLLPPVAALSGSESSVAAAEGSEESADAASSQHARQPVKRKLSRPASDDQIALRVLLGRQCKCAKQNCFQKFGPEEQFQKLVEFRKHWAELHKLDQDKVFETLRARAEKQGEPWNLLGTDLCLKTWKLFHGIGSRRLSRMKQAVQQGKTSAPADLRYLKKPHSKVDQSQRSSVVSFLGHLYNSVAETLPDFRDDVESAKADVELVAVNQGSDDEDAYGDLIQVRAESANESQAKRSKERRMRGCVELNVARKPGVGGQETRYLPPGQMKDMWEQYRLGLQNSTTKPASFSLFWRVWLADFPFLRIRPSRSHPECAVCVKMKLWIRHLGDHLHARRQQLAAYHSHLHHQYMDRLCYWEQRGVSRAHDGKTILAIVDGMDQAKFAYPRHLGLKSKEFQRLMRPRAHVVGCLVHGYMVAFAVTEPDLPKDSTTHCELIAHILTKLAQQGVVLSEVSFTLQCDNTPRECKNGIVMAFLTSLVSRGIIREATLSSLRTGHSHEDIDQTFGRLASFMISHSAQTPIDFVHVIQAFLQQSDFPFEPAAHRWAFKMDQTRDWSADLGFNPFCTVFNFH</sequence>